<sequence length="116" mass="12340">MNTQGVPLSMSFRDNVFEGTYIAMSQKASPNASTVVYVGDLWFPNGGCTEVTEVETGRQVSAESNGVEMFISGVEGGKRVNIRFAEANGVTYKVTVNPKTDSVCPAGHLDSSMPIA</sequence>
<evidence type="ECO:0000313" key="1">
    <source>
        <dbReference type="EMBL" id="CAE0573229.1"/>
    </source>
</evidence>
<reference evidence="1" key="1">
    <citation type="submission" date="2021-01" db="EMBL/GenBank/DDBJ databases">
        <authorList>
            <person name="Corre E."/>
            <person name="Pelletier E."/>
            <person name="Niang G."/>
            <person name="Scheremetjew M."/>
            <person name="Finn R."/>
            <person name="Kale V."/>
            <person name="Holt S."/>
            <person name="Cochrane G."/>
            <person name="Meng A."/>
            <person name="Brown T."/>
            <person name="Cohen L."/>
        </authorList>
    </citation>
    <scope>NUCLEOTIDE SEQUENCE</scope>
    <source>
        <strain evidence="1">SPMC142</strain>
    </source>
</reference>
<dbReference type="Gene3D" id="2.60.40.1180">
    <property type="entry name" value="Golgi alpha-mannosidase II"/>
    <property type="match status" value="1"/>
</dbReference>
<name>A0A7S3WR06_9SPIT</name>
<proteinExistence type="predicted"/>
<dbReference type="AlphaFoldDB" id="A0A7S3WR06"/>
<organism evidence="1">
    <name type="scientific">Strombidinopsis acuminata</name>
    <dbReference type="NCBI Taxonomy" id="141414"/>
    <lineage>
        <taxon>Eukaryota</taxon>
        <taxon>Sar</taxon>
        <taxon>Alveolata</taxon>
        <taxon>Ciliophora</taxon>
        <taxon>Intramacronucleata</taxon>
        <taxon>Spirotrichea</taxon>
        <taxon>Choreotrichia</taxon>
        <taxon>Choreotrichida</taxon>
        <taxon>Strombidinopsidae</taxon>
        <taxon>Strombidinopsis</taxon>
    </lineage>
</organism>
<gene>
    <name evidence="1" type="ORF">SACU0126_LOCUS21734</name>
</gene>
<dbReference type="EMBL" id="HBIQ01068242">
    <property type="protein sequence ID" value="CAE0573229.1"/>
    <property type="molecule type" value="Transcribed_RNA"/>
</dbReference>
<dbReference type="InterPro" id="IPR013780">
    <property type="entry name" value="Glyco_hydro_b"/>
</dbReference>
<protein>
    <submittedName>
        <fullName evidence="1">Uncharacterized protein</fullName>
    </submittedName>
</protein>
<accession>A0A7S3WR06</accession>